<keyword evidence="2" id="KW-1185">Reference proteome</keyword>
<evidence type="ECO:0000313" key="1">
    <source>
        <dbReference type="EMBL" id="KAJ7654755.1"/>
    </source>
</evidence>
<reference evidence="1" key="1">
    <citation type="submission" date="2023-03" db="EMBL/GenBank/DDBJ databases">
        <title>Massive genome expansion in bonnet fungi (Mycena s.s.) driven by repeated elements and novel gene families across ecological guilds.</title>
        <authorList>
            <consortium name="Lawrence Berkeley National Laboratory"/>
            <person name="Harder C.B."/>
            <person name="Miyauchi S."/>
            <person name="Viragh M."/>
            <person name="Kuo A."/>
            <person name="Thoen E."/>
            <person name="Andreopoulos B."/>
            <person name="Lu D."/>
            <person name="Skrede I."/>
            <person name="Drula E."/>
            <person name="Henrissat B."/>
            <person name="Morin E."/>
            <person name="Kohler A."/>
            <person name="Barry K."/>
            <person name="LaButti K."/>
            <person name="Morin E."/>
            <person name="Salamov A."/>
            <person name="Lipzen A."/>
            <person name="Mereny Z."/>
            <person name="Hegedus B."/>
            <person name="Baldrian P."/>
            <person name="Stursova M."/>
            <person name="Weitz H."/>
            <person name="Taylor A."/>
            <person name="Grigoriev I.V."/>
            <person name="Nagy L.G."/>
            <person name="Martin F."/>
            <person name="Kauserud H."/>
        </authorList>
    </citation>
    <scope>NUCLEOTIDE SEQUENCE</scope>
    <source>
        <strain evidence="1">CBHHK067</strain>
    </source>
</reference>
<dbReference type="Proteomes" id="UP001221757">
    <property type="component" value="Unassembled WGS sequence"/>
</dbReference>
<accession>A0AAD7G3B0</accession>
<sequence length="82" mass="8545">MAADGSPIIAETASNATRQLSLFPAGNATLHYTIPTSASPSLPDEIIAEILSPALKISDEDFSDNSPIFATYSESSSAFLVV</sequence>
<evidence type="ECO:0000313" key="2">
    <source>
        <dbReference type="Proteomes" id="UP001221757"/>
    </source>
</evidence>
<name>A0AAD7G3B0_MYCRO</name>
<dbReference type="EMBL" id="JARKIE010000319">
    <property type="protein sequence ID" value="KAJ7654755.1"/>
    <property type="molecule type" value="Genomic_DNA"/>
</dbReference>
<gene>
    <name evidence="1" type="ORF">B0H17DRAFT_1214284</name>
</gene>
<dbReference type="AlphaFoldDB" id="A0AAD7G3B0"/>
<organism evidence="1 2">
    <name type="scientific">Mycena rosella</name>
    <name type="common">Pink bonnet</name>
    <name type="synonym">Agaricus rosellus</name>
    <dbReference type="NCBI Taxonomy" id="1033263"/>
    <lineage>
        <taxon>Eukaryota</taxon>
        <taxon>Fungi</taxon>
        <taxon>Dikarya</taxon>
        <taxon>Basidiomycota</taxon>
        <taxon>Agaricomycotina</taxon>
        <taxon>Agaricomycetes</taxon>
        <taxon>Agaricomycetidae</taxon>
        <taxon>Agaricales</taxon>
        <taxon>Marasmiineae</taxon>
        <taxon>Mycenaceae</taxon>
        <taxon>Mycena</taxon>
    </lineage>
</organism>
<proteinExistence type="predicted"/>
<protein>
    <submittedName>
        <fullName evidence="1">Uncharacterized protein</fullName>
    </submittedName>
</protein>
<comment type="caution">
    <text evidence="1">The sequence shown here is derived from an EMBL/GenBank/DDBJ whole genome shotgun (WGS) entry which is preliminary data.</text>
</comment>